<evidence type="ECO:0000313" key="7">
    <source>
        <dbReference type="Proteomes" id="UP000019460"/>
    </source>
</evidence>
<dbReference type="Pfam" id="PF02347">
    <property type="entry name" value="GDC-P"/>
    <property type="match status" value="1"/>
</dbReference>
<keyword evidence="7" id="KW-1185">Reference proteome</keyword>
<sequence>MPFVPHTHEDISAMLERIGADSIADLFDEIPAELQVGELTDIPAGLSEMEIAALMQARARADGQPLCFIGAGAYDHHIPAAVWQIATRGEFYSAYTPYQAEASQGTLQLLYEFQSMMSSLTGLDVSNASLYDGASALAEAVLMAVRANRKNKSNRILIPSALHPAYRRTVRAIVEPQGIELVEIRFDSRGGHTPLEQVEAAAGDEEFAALVIGQPNFFGVLEDVDALTDWTHARNALVIGVVNPIALALLSPPGDWGERGADMACGEAQPLGMPLSSGGPYAGFLCCKKEHMRQLPGRIVGRTIDLDGKPGFTLTLQAREQHIRRAKATSNICTNQGLLVTAATIHMSLLGAEGLERVAAHCHANTARLVEMLTAIPGVEPLFEGPVFHERVLRLPMPAADLLRSLAERNVLGGFDLSADYPELGSAILTCATEIRTQDEMREYADKLASIAETLSQAA</sequence>
<dbReference type="InterPro" id="IPR023010">
    <property type="entry name" value="GcvPA"/>
</dbReference>
<feature type="domain" description="Glycine cleavage system P-protein N-terminal" evidence="5">
    <location>
        <begin position="3"/>
        <end position="442"/>
    </location>
</feature>
<dbReference type="SUPFAM" id="SSF53383">
    <property type="entry name" value="PLP-dependent transferases"/>
    <property type="match status" value="1"/>
</dbReference>
<dbReference type="InterPro" id="IPR015421">
    <property type="entry name" value="PyrdxlP-dep_Trfase_major"/>
</dbReference>
<accession>W9V1N7</accession>
<dbReference type="Proteomes" id="UP000019460">
    <property type="component" value="Unassembled WGS sequence"/>
</dbReference>
<proteinExistence type="inferred from homology"/>
<dbReference type="GO" id="GO:0009116">
    <property type="term" value="P:nucleoside metabolic process"/>
    <property type="evidence" value="ECO:0007669"/>
    <property type="project" value="InterPro"/>
</dbReference>
<gene>
    <name evidence="4" type="primary">gcvPA</name>
    <name evidence="6" type="ORF">D779_3937</name>
</gene>
<dbReference type="PANTHER" id="PTHR42806">
    <property type="entry name" value="GLYCINE CLEAVAGE SYSTEM P-PROTEIN"/>
    <property type="match status" value="1"/>
</dbReference>
<dbReference type="PATRIC" id="fig|1249627.3.peg.4014"/>
<comment type="function">
    <text evidence="1 4">The glycine cleavage system catalyzes the degradation of glycine. The P protein binds the alpha-amino group of glycine through its pyridoxal phosphate cofactor; CO(2) is released and the remaining methylamine moiety is then transferred to the lipoamide cofactor of the H protein.</text>
</comment>
<dbReference type="GO" id="GO:0019464">
    <property type="term" value="P:glycine decarboxylation via glycine cleavage system"/>
    <property type="evidence" value="ECO:0007669"/>
    <property type="project" value="UniProtKB-UniRule"/>
</dbReference>
<dbReference type="EC" id="1.4.4.2" evidence="4"/>
<dbReference type="eggNOG" id="COG0403">
    <property type="taxonomic scope" value="Bacteria"/>
</dbReference>
<dbReference type="NCBIfam" id="NF001696">
    <property type="entry name" value="PRK00451.1"/>
    <property type="match status" value="1"/>
</dbReference>
<evidence type="ECO:0000256" key="1">
    <source>
        <dbReference type="ARBA" id="ARBA00003788"/>
    </source>
</evidence>
<comment type="caution">
    <text evidence="6">The sequence shown here is derived from an EMBL/GenBank/DDBJ whole genome shotgun (WGS) entry which is preliminary data.</text>
</comment>
<reference evidence="6 7" key="1">
    <citation type="submission" date="2012-11" db="EMBL/GenBank/DDBJ databases">
        <title>Genome assembly of Thiorhodococcus sp. AK35.</title>
        <authorList>
            <person name="Nupur N."/>
            <person name="Khatri I."/>
            <person name="Subramanian S."/>
            <person name="Pinnaka A."/>
        </authorList>
    </citation>
    <scope>NUCLEOTIDE SEQUENCE [LARGE SCALE GENOMIC DNA]</scope>
    <source>
        <strain evidence="6 7">AK35</strain>
    </source>
</reference>
<dbReference type="AlphaFoldDB" id="W9V1N7"/>
<dbReference type="InterPro" id="IPR015422">
    <property type="entry name" value="PyrdxlP-dep_Trfase_small"/>
</dbReference>
<dbReference type="RefSeq" id="WP_043757688.1">
    <property type="nucleotide sequence ID" value="NZ_AONC01000077.1"/>
</dbReference>
<dbReference type="PANTHER" id="PTHR42806:SF1">
    <property type="entry name" value="GLYCINE DEHYDROGENASE (DECARBOXYLATING)"/>
    <property type="match status" value="1"/>
</dbReference>
<dbReference type="GO" id="GO:0004375">
    <property type="term" value="F:glycine dehydrogenase (decarboxylating) activity"/>
    <property type="evidence" value="ECO:0007669"/>
    <property type="project" value="UniProtKB-EC"/>
</dbReference>
<dbReference type="STRING" id="1249627.D779_3937"/>
<dbReference type="HAMAP" id="MF_00712">
    <property type="entry name" value="GcvPA"/>
    <property type="match status" value="1"/>
</dbReference>
<evidence type="ECO:0000259" key="5">
    <source>
        <dbReference type="Pfam" id="PF02347"/>
    </source>
</evidence>
<dbReference type="CDD" id="cd00613">
    <property type="entry name" value="GDC-P"/>
    <property type="match status" value="1"/>
</dbReference>
<comment type="similarity">
    <text evidence="4">Belongs to the GcvP family. N-terminal subunit subfamily.</text>
</comment>
<dbReference type="InterPro" id="IPR020581">
    <property type="entry name" value="GDC_P"/>
</dbReference>
<keyword evidence="2 4" id="KW-0560">Oxidoreductase</keyword>
<comment type="subunit">
    <text evidence="4">The glycine cleavage system is composed of four proteins: P, T, L and H. In this organism, the P 'protein' is a heterodimer of two subunits.</text>
</comment>
<evidence type="ECO:0000256" key="3">
    <source>
        <dbReference type="ARBA" id="ARBA00049026"/>
    </source>
</evidence>
<dbReference type="Gene3D" id="3.40.640.10">
    <property type="entry name" value="Type I PLP-dependent aspartate aminotransferase-like (Major domain)"/>
    <property type="match status" value="1"/>
</dbReference>
<name>W9V1N7_9GAMM</name>
<evidence type="ECO:0000256" key="4">
    <source>
        <dbReference type="HAMAP-Rule" id="MF_00712"/>
    </source>
</evidence>
<organism evidence="6 7">
    <name type="scientific">Imhoffiella purpurea</name>
    <dbReference type="NCBI Taxonomy" id="1249627"/>
    <lineage>
        <taxon>Bacteria</taxon>
        <taxon>Pseudomonadati</taxon>
        <taxon>Pseudomonadota</taxon>
        <taxon>Gammaproteobacteria</taxon>
        <taxon>Chromatiales</taxon>
        <taxon>Chromatiaceae</taxon>
        <taxon>Imhoffiella</taxon>
    </lineage>
</organism>
<evidence type="ECO:0000256" key="2">
    <source>
        <dbReference type="ARBA" id="ARBA00023002"/>
    </source>
</evidence>
<dbReference type="Gene3D" id="3.90.1150.10">
    <property type="entry name" value="Aspartate Aminotransferase, domain 1"/>
    <property type="match status" value="1"/>
</dbReference>
<comment type="catalytic activity">
    <reaction evidence="3 4">
        <text>N(6)-[(R)-lipoyl]-L-lysyl-[glycine-cleavage complex H protein] + glycine + H(+) = N(6)-[(R)-S(8)-aminomethyldihydrolipoyl]-L-lysyl-[glycine-cleavage complex H protein] + CO2</text>
        <dbReference type="Rhea" id="RHEA:24304"/>
        <dbReference type="Rhea" id="RHEA-COMP:10494"/>
        <dbReference type="Rhea" id="RHEA-COMP:10495"/>
        <dbReference type="ChEBI" id="CHEBI:15378"/>
        <dbReference type="ChEBI" id="CHEBI:16526"/>
        <dbReference type="ChEBI" id="CHEBI:57305"/>
        <dbReference type="ChEBI" id="CHEBI:83099"/>
        <dbReference type="ChEBI" id="CHEBI:83143"/>
        <dbReference type="EC" id="1.4.4.2"/>
    </reaction>
</comment>
<protein>
    <recommendedName>
        <fullName evidence="4">Probable glycine dehydrogenase (decarboxylating) subunit 1</fullName>
        <ecNumber evidence="4">1.4.4.2</ecNumber>
    </recommendedName>
    <alternativeName>
        <fullName evidence="4">Glycine cleavage system P-protein subunit 1</fullName>
    </alternativeName>
    <alternativeName>
        <fullName evidence="4">Glycine decarboxylase subunit 1</fullName>
    </alternativeName>
    <alternativeName>
        <fullName evidence="4">Glycine dehydrogenase (aminomethyl-transferring) subunit 1</fullName>
    </alternativeName>
</protein>
<dbReference type="PIRSF" id="PIRSF006815">
    <property type="entry name" value="GcvPA"/>
    <property type="match status" value="1"/>
</dbReference>
<evidence type="ECO:0000313" key="6">
    <source>
        <dbReference type="EMBL" id="EXJ13259.1"/>
    </source>
</evidence>
<dbReference type="InterPro" id="IPR015424">
    <property type="entry name" value="PyrdxlP-dep_Trfase"/>
</dbReference>
<dbReference type="EMBL" id="AONC01000077">
    <property type="protein sequence ID" value="EXJ13259.1"/>
    <property type="molecule type" value="Genomic_DNA"/>
</dbReference>
<dbReference type="InterPro" id="IPR049315">
    <property type="entry name" value="GDC-P_N"/>
</dbReference>
<dbReference type="OrthoDB" id="9801272at2"/>